<dbReference type="HOGENOM" id="CLU_179978_0_0_3"/>
<dbReference type="eggNOG" id="ENOG50335TB">
    <property type="taxonomic scope" value="Bacteria"/>
</dbReference>
<dbReference type="EMBL" id="CP003600">
    <property type="protein sequence ID" value="AFY96209.1"/>
    <property type="molecule type" value="Genomic_DNA"/>
</dbReference>
<evidence type="ECO:0008006" key="4">
    <source>
        <dbReference type="Google" id="ProtNLM"/>
    </source>
</evidence>
<dbReference type="PATRIC" id="fig|1173020.3.peg.6110"/>
<accession>K9UPS9</accession>
<gene>
    <name evidence="2" type="ORF">Cha6605_5322</name>
</gene>
<evidence type="ECO:0000256" key="1">
    <source>
        <dbReference type="SAM" id="SignalP"/>
    </source>
</evidence>
<dbReference type="Proteomes" id="UP000010366">
    <property type="component" value="Chromosome"/>
</dbReference>
<keyword evidence="3" id="KW-1185">Reference proteome</keyword>
<evidence type="ECO:0000313" key="2">
    <source>
        <dbReference type="EMBL" id="AFY96209.1"/>
    </source>
</evidence>
<dbReference type="AlphaFoldDB" id="K9UPS9"/>
<keyword evidence="1" id="KW-0732">Signal</keyword>
<sequence>MSKFTVLTISLLATTIGMCAAALPSQAQDGVSSGRACRVTDPTGTPLNARLQPNGKIVNRIRNGRTVYAQSISSDREGKPWVLVASKERGSYKILGYVLREYVSCY</sequence>
<evidence type="ECO:0000313" key="3">
    <source>
        <dbReference type="Proteomes" id="UP000010366"/>
    </source>
</evidence>
<dbReference type="RefSeq" id="WP_015162293.1">
    <property type="nucleotide sequence ID" value="NC_019697.1"/>
</dbReference>
<dbReference type="KEGG" id="cmp:Cha6605_5322"/>
<reference evidence="2 3" key="1">
    <citation type="submission" date="2012-05" db="EMBL/GenBank/DDBJ databases">
        <title>Finished chromosome of genome of Chamaesiphon sp. PCC 6605.</title>
        <authorList>
            <consortium name="US DOE Joint Genome Institute"/>
            <person name="Gugger M."/>
            <person name="Coursin T."/>
            <person name="Rippka R."/>
            <person name="Tandeau De Marsac N."/>
            <person name="Huntemann M."/>
            <person name="Wei C.-L."/>
            <person name="Han J."/>
            <person name="Detter J.C."/>
            <person name="Han C."/>
            <person name="Tapia R."/>
            <person name="Chen A."/>
            <person name="Kyrpides N."/>
            <person name="Mavromatis K."/>
            <person name="Markowitz V."/>
            <person name="Szeto E."/>
            <person name="Ivanova N."/>
            <person name="Pagani I."/>
            <person name="Pati A."/>
            <person name="Goodwin L."/>
            <person name="Nordberg H.P."/>
            <person name="Cantor M.N."/>
            <person name="Hua S.X."/>
            <person name="Woyke T."/>
            <person name="Kerfeld C.A."/>
        </authorList>
    </citation>
    <scope>NUCLEOTIDE SEQUENCE [LARGE SCALE GENOMIC DNA]</scope>
    <source>
        <strain evidence="3">ATCC 27169 / PCC 6605</strain>
    </source>
</reference>
<feature type="chain" id="PRO_5003936510" description="SH3 domain-containing protein" evidence="1">
    <location>
        <begin position="28"/>
        <end position="106"/>
    </location>
</feature>
<name>K9UPS9_CHAP6</name>
<feature type="signal peptide" evidence="1">
    <location>
        <begin position="1"/>
        <end position="27"/>
    </location>
</feature>
<protein>
    <recommendedName>
        <fullName evidence="4">SH3 domain-containing protein</fullName>
    </recommendedName>
</protein>
<proteinExistence type="predicted"/>
<organism evidence="2 3">
    <name type="scientific">Chamaesiphon minutus (strain ATCC 27169 / PCC 6605)</name>
    <dbReference type="NCBI Taxonomy" id="1173020"/>
    <lineage>
        <taxon>Bacteria</taxon>
        <taxon>Bacillati</taxon>
        <taxon>Cyanobacteriota</taxon>
        <taxon>Cyanophyceae</taxon>
        <taxon>Gomontiellales</taxon>
        <taxon>Chamaesiphonaceae</taxon>
        <taxon>Chamaesiphon</taxon>
    </lineage>
</organism>